<name>A0A1W2DQV0_9HYPH</name>
<gene>
    <name evidence="3" type="ORF">SAMN06297251_11716</name>
</gene>
<organism evidence="3 4">
    <name type="scientific">Fulvimarina manganoxydans</name>
    <dbReference type="NCBI Taxonomy" id="937218"/>
    <lineage>
        <taxon>Bacteria</taxon>
        <taxon>Pseudomonadati</taxon>
        <taxon>Pseudomonadota</taxon>
        <taxon>Alphaproteobacteria</taxon>
        <taxon>Hyphomicrobiales</taxon>
        <taxon>Aurantimonadaceae</taxon>
        <taxon>Fulvimarina</taxon>
    </lineage>
</organism>
<feature type="signal peptide" evidence="2">
    <location>
        <begin position="1"/>
        <end position="24"/>
    </location>
</feature>
<feature type="chain" id="PRO_5013275242" evidence="2">
    <location>
        <begin position="25"/>
        <end position="122"/>
    </location>
</feature>
<protein>
    <submittedName>
        <fullName evidence="3">Uncharacterized protein</fullName>
    </submittedName>
</protein>
<evidence type="ECO:0000256" key="1">
    <source>
        <dbReference type="SAM" id="MobiDB-lite"/>
    </source>
</evidence>
<sequence>MTRFKTITAAALATVTLAAAPAFAESIPGSDVAFHDQSVHSQRVTAADRTYGAPNLAVDTLANAHQPVPQDVMIPGSDASRKLYNAQIRRTVSASTGQGFVASQHHQPTHSGVWVPGSGADF</sequence>
<evidence type="ECO:0000313" key="4">
    <source>
        <dbReference type="Proteomes" id="UP000192656"/>
    </source>
</evidence>
<keyword evidence="4" id="KW-1185">Reference proteome</keyword>
<reference evidence="3 4" key="1">
    <citation type="submission" date="2017-04" db="EMBL/GenBank/DDBJ databases">
        <authorList>
            <person name="Afonso C.L."/>
            <person name="Miller P.J."/>
            <person name="Scott M.A."/>
            <person name="Spackman E."/>
            <person name="Goraichik I."/>
            <person name="Dimitrov K.M."/>
            <person name="Suarez D.L."/>
            <person name="Swayne D.E."/>
        </authorList>
    </citation>
    <scope>NUCLEOTIDE SEQUENCE [LARGE SCALE GENOMIC DNA]</scope>
    <source>
        <strain evidence="3 4">CGMCC 1.10972</strain>
    </source>
</reference>
<accession>A0A1W2DQV0</accession>
<evidence type="ECO:0000256" key="2">
    <source>
        <dbReference type="SAM" id="SignalP"/>
    </source>
</evidence>
<dbReference type="EMBL" id="FWXR01000017">
    <property type="protein sequence ID" value="SMC99824.1"/>
    <property type="molecule type" value="Genomic_DNA"/>
</dbReference>
<dbReference type="RefSeq" id="WP_084411573.1">
    <property type="nucleotide sequence ID" value="NZ_FWXR01000017.1"/>
</dbReference>
<keyword evidence="2" id="KW-0732">Signal</keyword>
<proteinExistence type="predicted"/>
<feature type="region of interest" description="Disordered" evidence="1">
    <location>
        <begin position="102"/>
        <end position="122"/>
    </location>
</feature>
<dbReference type="AlphaFoldDB" id="A0A1W2DQV0"/>
<evidence type="ECO:0000313" key="3">
    <source>
        <dbReference type="EMBL" id="SMC99824.1"/>
    </source>
</evidence>
<dbReference type="Proteomes" id="UP000192656">
    <property type="component" value="Unassembled WGS sequence"/>
</dbReference>